<dbReference type="InterPro" id="IPR013325">
    <property type="entry name" value="RNA_pol_sigma_r2"/>
</dbReference>
<dbReference type="Proteomes" id="UP000745859">
    <property type="component" value="Unassembled WGS sequence"/>
</dbReference>
<dbReference type="InterPro" id="IPR013249">
    <property type="entry name" value="RNA_pol_sigma70_r4_t2"/>
</dbReference>
<sequence length="179" mass="20977">MTDNELIEELVKNNNTQLFAVLYDRYSSVVYNKCLSFVKSKEVAEDLTHDLFVQLFVKIKTFKGESKFSTWLYSYTYNFCINYIQRDKYNQNEKVCDQLETSYADVEDIDDALIFEIKAEKLVVILDKIDPEDKMILLMKYQDDMSIKELSTLLTIGESAVKMRLNRAKKKALETSKIL</sequence>
<dbReference type="InterPro" id="IPR007627">
    <property type="entry name" value="RNA_pol_sigma70_r2"/>
</dbReference>
<dbReference type="PANTHER" id="PTHR43133">
    <property type="entry name" value="RNA POLYMERASE ECF-TYPE SIGMA FACTO"/>
    <property type="match status" value="1"/>
</dbReference>
<dbReference type="CDD" id="cd06171">
    <property type="entry name" value="Sigma70_r4"/>
    <property type="match status" value="1"/>
</dbReference>
<gene>
    <name evidence="7" type="ORF">FHR24_002803</name>
</gene>
<keyword evidence="3" id="KW-0731">Sigma factor</keyword>
<keyword evidence="2" id="KW-0805">Transcription regulation</keyword>
<dbReference type="NCBIfam" id="TIGR02937">
    <property type="entry name" value="sigma70-ECF"/>
    <property type="match status" value="1"/>
</dbReference>
<dbReference type="RefSeq" id="WP_208412364.1">
    <property type="nucleotide sequence ID" value="NZ_JAASQL010000005.1"/>
</dbReference>
<keyword evidence="4" id="KW-0804">Transcription</keyword>
<dbReference type="InterPro" id="IPR036388">
    <property type="entry name" value="WH-like_DNA-bd_sf"/>
</dbReference>
<organism evidence="7 8">
    <name type="scientific">Wenyingzhuangia heitensis</name>
    <dbReference type="NCBI Taxonomy" id="1487859"/>
    <lineage>
        <taxon>Bacteria</taxon>
        <taxon>Pseudomonadati</taxon>
        <taxon>Bacteroidota</taxon>
        <taxon>Flavobacteriia</taxon>
        <taxon>Flavobacteriales</taxon>
        <taxon>Flavobacteriaceae</taxon>
        <taxon>Wenyingzhuangia</taxon>
    </lineage>
</organism>
<evidence type="ECO:0000256" key="4">
    <source>
        <dbReference type="ARBA" id="ARBA00023163"/>
    </source>
</evidence>
<dbReference type="EMBL" id="JAASQL010000005">
    <property type="protein sequence ID" value="NIJ46319.1"/>
    <property type="molecule type" value="Genomic_DNA"/>
</dbReference>
<feature type="domain" description="RNA polymerase sigma factor 70 region 4 type 2" evidence="6">
    <location>
        <begin position="121"/>
        <end position="171"/>
    </location>
</feature>
<dbReference type="InterPro" id="IPR039425">
    <property type="entry name" value="RNA_pol_sigma-70-like"/>
</dbReference>
<evidence type="ECO:0000313" key="8">
    <source>
        <dbReference type="Proteomes" id="UP000745859"/>
    </source>
</evidence>
<evidence type="ECO:0000256" key="3">
    <source>
        <dbReference type="ARBA" id="ARBA00023082"/>
    </source>
</evidence>
<dbReference type="Gene3D" id="1.10.1740.10">
    <property type="match status" value="1"/>
</dbReference>
<dbReference type="InterPro" id="IPR014284">
    <property type="entry name" value="RNA_pol_sigma-70_dom"/>
</dbReference>
<keyword evidence="8" id="KW-1185">Reference proteome</keyword>
<dbReference type="PANTHER" id="PTHR43133:SF51">
    <property type="entry name" value="RNA POLYMERASE SIGMA FACTOR"/>
    <property type="match status" value="1"/>
</dbReference>
<evidence type="ECO:0000259" key="6">
    <source>
        <dbReference type="Pfam" id="PF08281"/>
    </source>
</evidence>
<evidence type="ECO:0000256" key="2">
    <source>
        <dbReference type="ARBA" id="ARBA00023015"/>
    </source>
</evidence>
<comment type="caution">
    <text evidence="7">The sequence shown here is derived from an EMBL/GenBank/DDBJ whole genome shotgun (WGS) entry which is preliminary data.</text>
</comment>
<evidence type="ECO:0000313" key="7">
    <source>
        <dbReference type="EMBL" id="NIJ46319.1"/>
    </source>
</evidence>
<dbReference type="Gene3D" id="1.10.10.10">
    <property type="entry name" value="Winged helix-like DNA-binding domain superfamily/Winged helix DNA-binding domain"/>
    <property type="match status" value="1"/>
</dbReference>
<dbReference type="SUPFAM" id="SSF88946">
    <property type="entry name" value="Sigma2 domain of RNA polymerase sigma factors"/>
    <property type="match status" value="1"/>
</dbReference>
<dbReference type="SUPFAM" id="SSF88659">
    <property type="entry name" value="Sigma3 and sigma4 domains of RNA polymerase sigma factors"/>
    <property type="match status" value="1"/>
</dbReference>
<comment type="similarity">
    <text evidence="1">Belongs to the sigma-70 factor family. ECF subfamily.</text>
</comment>
<reference evidence="7 8" key="1">
    <citation type="submission" date="2020-03" db="EMBL/GenBank/DDBJ databases">
        <title>Genomic Encyclopedia of Type Strains, Phase IV (KMG-IV): sequencing the most valuable type-strain genomes for metagenomic binning, comparative biology and taxonomic classification.</title>
        <authorList>
            <person name="Goeker M."/>
        </authorList>
    </citation>
    <scope>NUCLEOTIDE SEQUENCE [LARGE SCALE GENOMIC DNA]</scope>
    <source>
        <strain evidence="7 8">DSM 101599</strain>
    </source>
</reference>
<dbReference type="Pfam" id="PF04542">
    <property type="entry name" value="Sigma70_r2"/>
    <property type="match status" value="1"/>
</dbReference>
<accession>A0ABX0UBW6</accession>
<protein>
    <submittedName>
        <fullName evidence="7">RNA polymerase sigma-70 factor (ECF subfamily)</fullName>
    </submittedName>
</protein>
<feature type="domain" description="RNA polymerase sigma-70 region 2" evidence="5">
    <location>
        <begin position="22"/>
        <end position="87"/>
    </location>
</feature>
<proteinExistence type="inferred from homology"/>
<evidence type="ECO:0000259" key="5">
    <source>
        <dbReference type="Pfam" id="PF04542"/>
    </source>
</evidence>
<dbReference type="Pfam" id="PF08281">
    <property type="entry name" value="Sigma70_r4_2"/>
    <property type="match status" value="1"/>
</dbReference>
<dbReference type="InterPro" id="IPR013324">
    <property type="entry name" value="RNA_pol_sigma_r3/r4-like"/>
</dbReference>
<evidence type="ECO:0000256" key="1">
    <source>
        <dbReference type="ARBA" id="ARBA00010641"/>
    </source>
</evidence>
<name>A0ABX0UBW6_9FLAO</name>